<evidence type="ECO:0000313" key="3">
    <source>
        <dbReference type="Proteomes" id="UP001060919"/>
    </source>
</evidence>
<dbReference type="AlphaFoldDB" id="A0A915YC79"/>
<feature type="signal peptide" evidence="1">
    <location>
        <begin position="1"/>
        <end position="22"/>
    </location>
</feature>
<evidence type="ECO:0008006" key="4">
    <source>
        <dbReference type="Google" id="ProtNLM"/>
    </source>
</evidence>
<organism evidence="2 3">
    <name type="scientific">Aureispira anguillae</name>
    <dbReference type="NCBI Taxonomy" id="2864201"/>
    <lineage>
        <taxon>Bacteria</taxon>
        <taxon>Pseudomonadati</taxon>
        <taxon>Bacteroidota</taxon>
        <taxon>Saprospiria</taxon>
        <taxon>Saprospirales</taxon>
        <taxon>Saprospiraceae</taxon>
        <taxon>Aureispira</taxon>
    </lineage>
</organism>
<sequence>MKTALSLIFFIITLNFFSCTTAEEEVHNHISITIDAPANNSTVADPSAVEIDIDLTAEIELHDVEITLSDNNNTNIAPFDPMDVHVHAKSHHVHETINLSNYPAGSQFKLTVEACEDHDCAEKETKTITFSI</sequence>
<dbReference type="KEGG" id="aup:AsAng_0011200"/>
<dbReference type="EMBL" id="AP026867">
    <property type="protein sequence ID" value="BDS10412.1"/>
    <property type="molecule type" value="Genomic_DNA"/>
</dbReference>
<dbReference type="Proteomes" id="UP001060919">
    <property type="component" value="Chromosome"/>
</dbReference>
<name>A0A915YC79_9BACT</name>
<keyword evidence="1" id="KW-0732">Signal</keyword>
<accession>A0A915YC79</accession>
<dbReference type="RefSeq" id="WP_264791729.1">
    <property type="nucleotide sequence ID" value="NZ_AP026867.1"/>
</dbReference>
<gene>
    <name evidence="2" type="ORF">AsAng_0011200</name>
</gene>
<protein>
    <recommendedName>
        <fullName evidence="4">DUF4625 domain-containing protein</fullName>
    </recommendedName>
</protein>
<reference evidence="2" key="1">
    <citation type="submission" date="2022-09" db="EMBL/GenBank/DDBJ databases">
        <title>Aureispira anguillicida sp. nov., isolated from Leptocephalus of Japanese eel Anguilla japonica.</title>
        <authorList>
            <person name="Yuasa K."/>
            <person name="Mekata T."/>
            <person name="Ikunari K."/>
        </authorList>
    </citation>
    <scope>NUCLEOTIDE SEQUENCE</scope>
    <source>
        <strain evidence="2">EL160426</strain>
    </source>
</reference>
<evidence type="ECO:0000313" key="2">
    <source>
        <dbReference type="EMBL" id="BDS10412.1"/>
    </source>
</evidence>
<keyword evidence="3" id="KW-1185">Reference proteome</keyword>
<evidence type="ECO:0000256" key="1">
    <source>
        <dbReference type="SAM" id="SignalP"/>
    </source>
</evidence>
<proteinExistence type="predicted"/>
<feature type="chain" id="PRO_5036953778" description="DUF4625 domain-containing protein" evidence="1">
    <location>
        <begin position="23"/>
        <end position="132"/>
    </location>
</feature>